<evidence type="ECO:0000256" key="2">
    <source>
        <dbReference type="ARBA" id="ARBA00012782"/>
    </source>
</evidence>
<feature type="domain" description="Adenine deaminase C-terminal" evidence="8">
    <location>
        <begin position="396"/>
        <end position="564"/>
    </location>
</feature>
<dbReference type="Pfam" id="PF01979">
    <property type="entry name" value="Amidohydro_1"/>
    <property type="match status" value="1"/>
</dbReference>
<sequence length="568" mass="61714">MITKQKLKSQIDSALGRQKCDLVIKNCSLVNVITGEITPSDVAVCDEKIVGIYENYEGHLEIDGTGLYAVPGFIDTHVHIESSHLTPYEFSRCVLPHGTTTAICDPHEITNVLGKSGLEYFLEASSKVAIDLFVQLSSCVPATSLETSGADLLAEDLARYKDHPAVIGLAEMMNYPGLLSHDDVVLDKLLAFSDRHIDGHCPLVRGKKLNAYISCGIKNCHESTSYEEAYEKLSKGMQVLIREGSASKDLKELSPLLTPFHSPFLALCSDDRNPLDISEEGHIDYMIRKAIQNGAPLMSVYRAATWSAALGFGLKDRGLLAPGHLADIVLLENLEECRVHTVIKRGTPLSQIQHAAAPLALIGRNSIQRAPVKAEDFIIHSQSPEGPVIGLIPNSLLTDHLILTLPFENGQKFGDLSQDILKIAVVARHGTNQNIGRGFVKGFGISSGALASSMGHDSHNITVVGTNDADMAIAVNRIIALEGGFVAVQNGQVLSEMPLPLAGLMSFEPLEVVKENLRHLRSTVKEKMKCPLNEPFLQLAFLPLPVIPHLKITDYGLVDVNQFQVIAA</sequence>
<evidence type="ECO:0000256" key="1">
    <source>
        <dbReference type="ARBA" id="ARBA00006773"/>
    </source>
</evidence>
<dbReference type="EC" id="3.5.4.2" evidence="2 6"/>
<keyword evidence="4 6" id="KW-0464">Manganese</keyword>
<evidence type="ECO:0000256" key="6">
    <source>
        <dbReference type="HAMAP-Rule" id="MF_01518"/>
    </source>
</evidence>
<evidence type="ECO:0000313" key="9">
    <source>
        <dbReference type="EMBL" id="WVX67582.1"/>
    </source>
</evidence>
<comment type="similarity">
    <text evidence="1 6">Belongs to the metallo-dependent hydrolases superfamily. Adenine deaminase family.</text>
</comment>
<feature type="domain" description="Amidohydrolase-related" evidence="7">
    <location>
        <begin position="69"/>
        <end position="347"/>
    </location>
</feature>
<dbReference type="Proteomes" id="UP001330434">
    <property type="component" value="Chromosome"/>
</dbReference>
<dbReference type="InterPro" id="IPR006679">
    <property type="entry name" value="Adenine_deam"/>
</dbReference>
<dbReference type="PANTHER" id="PTHR11113">
    <property type="entry name" value="N-ACETYLGLUCOSAMINE-6-PHOSPHATE DEACETYLASE"/>
    <property type="match status" value="1"/>
</dbReference>
<gene>
    <name evidence="6" type="primary">ade</name>
    <name evidence="9" type="ORF">Bealeia1_01796</name>
</gene>
<proteinExistence type="inferred from homology"/>
<evidence type="ECO:0000256" key="5">
    <source>
        <dbReference type="ARBA" id="ARBA00047720"/>
    </source>
</evidence>
<evidence type="ECO:0000256" key="4">
    <source>
        <dbReference type="ARBA" id="ARBA00023211"/>
    </source>
</evidence>
<dbReference type="InterPro" id="IPR011059">
    <property type="entry name" value="Metal-dep_hydrolase_composite"/>
</dbReference>
<keyword evidence="3 6" id="KW-0378">Hydrolase</keyword>
<dbReference type="SUPFAM" id="SSF51338">
    <property type="entry name" value="Composite domain of metallo-dependent hydrolases"/>
    <property type="match status" value="1"/>
</dbReference>
<evidence type="ECO:0000259" key="7">
    <source>
        <dbReference type="Pfam" id="PF01979"/>
    </source>
</evidence>
<dbReference type="InterPro" id="IPR026912">
    <property type="entry name" value="Adenine_deam_C"/>
</dbReference>
<comment type="catalytic activity">
    <reaction evidence="5 6">
        <text>adenine + H2O + H(+) = hypoxanthine + NH4(+)</text>
        <dbReference type="Rhea" id="RHEA:23688"/>
        <dbReference type="ChEBI" id="CHEBI:15377"/>
        <dbReference type="ChEBI" id="CHEBI:15378"/>
        <dbReference type="ChEBI" id="CHEBI:16708"/>
        <dbReference type="ChEBI" id="CHEBI:17368"/>
        <dbReference type="ChEBI" id="CHEBI:28938"/>
        <dbReference type="EC" id="3.5.4.2"/>
    </reaction>
</comment>
<accession>A0ABZ2C5W6</accession>
<evidence type="ECO:0000259" key="8">
    <source>
        <dbReference type="Pfam" id="PF13382"/>
    </source>
</evidence>
<dbReference type="Gene3D" id="2.30.40.10">
    <property type="entry name" value="Urease, subunit C, domain 1"/>
    <property type="match status" value="1"/>
</dbReference>
<reference evidence="9 10" key="1">
    <citation type="journal article" date="2024" name="Environ. Microbiol.">
        <title>Novel evolutionary insights on the interactions of the Holosporales (Alphaproteobacteria) with eukaryotic hosts from comparative genomics.</title>
        <authorList>
            <person name="Giovannini M."/>
            <person name="Petroni G."/>
            <person name="Castelli M."/>
        </authorList>
    </citation>
    <scope>NUCLEOTIDE SEQUENCE [LARGE SCALE GENOMIC DNA]</scope>
    <source>
        <strain evidence="9 10">US_Bl 15I1</strain>
    </source>
</reference>
<name>A0ABZ2C5W6_9PROT</name>
<evidence type="ECO:0000313" key="10">
    <source>
        <dbReference type="Proteomes" id="UP001330434"/>
    </source>
</evidence>
<dbReference type="NCBIfam" id="TIGR01178">
    <property type="entry name" value="ade"/>
    <property type="match status" value="1"/>
</dbReference>
<dbReference type="CDD" id="cd01295">
    <property type="entry name" value="AdeC"/>
    <property type="match status" value="1"/>
</dbReference>
<dbReference type="EMBL" id="CP133270">
    <property type="protein sequence ID" value="WVX67582.1"/>
    <property type="molecule type" value="Genomic_DNA"/>
</dbReference>
<keyword evidence="10" id="KW-1185">Reference proteome</keyword>
<dbReference type="PANTHER" id="PTHR11113:SF2">
    <property type="entry name" value="ADENINE DEAMINASE"/>
    <property type="match status" value="1"/>
</dbReference>
<comment type="cofactor">
    <cofactor evidence="6">
        <name>Mn(2+)</name>
        <dbReference type="ChEBI" id="CHEBI:29035"/>
    </cofactor>
</comment>
<dbReference type="Pfam" id="PF13382">
    <property type="entry name" value="Adenine_deam_C"/>
    <property type="match status" value="1"/>
</dbReference>
<protein>
    <recommendedName>
        <fullName evidence="2 6">Adenine deaminase</fullName>
        <shortName evidence="6">Adenase</shortName>
        <shortName evidence="6">Adenine aminase</shortName>
        <ecNumber evidence="2 6">3.5.4.2</ecNumber>
    </recommendedName>
</protein>
<organism evidence="9 10">
    <name type="scientific">Candidatus Bealeia paramacronuclearis</name>
    <dbReference type="NCBI Taxonomy" id="1921001"/>
    <lineage>
        <taxon>Bacteria</taxon>
        <taxon>Pseudomonadati</taxon>
        <taxon>Pseudomonadota</taxon>
        <taxon>Alphaproteobacteria</taxon>
        <taxon>Holosporales</taxon>
        <taxon>Holosporaceae</taxon>
        <taxon>Candidatus Bealeia</taxon>
    </lineage>
</organism>
<evidence type="ECO:0000256" key="3">
    <source>
        <dbReference type="ARBA" id="ARBA00022801"/>
    </source>
</evidence>
<dbReference type="InterPro" id="IPR032466">
    <property type="entry name" value="Metal_Hydrolase"/>
</dbReference>
<dbReference type="RefSeq" id="WP_331256299.1">
    <property type="nucleotide sequence ID" value="NZ_CP133270.1"/>
</dbReference>
<dbReference type="Gene3D" id="3.20.20.140">
    <property type="entry name" value="Metal-dependent hydrolases"/>
    <property type="match status" value="1"/>
</dbReference>
<dbReference type="SUPFAM" id="SSF51556">
    <property type="entry name" value="Metallo-dependent hydrolases"/>
    <property type="match status" value="1"/>
</dbReference>
<dbReference type="InterPro" id="IPR006680">
    <property type="entry name" value="Amidohydro-rel"/>
</dbReference>
<dbReference type="HAMAP" id="MF_01518">
    <property type="entry name" value="Adenine_deamin"/>
    <property type="match status" value="1"/>
</dbReference>